<feature type="domain" description="HAT C-terminal dimerisation" evidence="1">
    <location>
        <begin position="69"/>
        <end position="128"/>
    </location>
</feature>
<evidence type="ECO:0000313" key="5">
    <source>
        <dbReference type="EMBL" id="CAF4726259.1"/>
    </source>
</evidence>
<dbReference type="InterPro" id="IPR008906">
    <property type="entry name" value="HATC_C_dom"/>
</dbReference>
<dbReference type="AlphaFoldDB" id="A0A820VHR2"/>
<evidence type="ECO:0000313" key="7">
    <source>
        <dbReference type="Proteomes" id="UP000663873"/>
    </source>
</evidence>
<reference evidence="4" key="1">
    <citation type="submission" date="2021-02" db="EMBL/GenBank/DDBJ databases">
        <authorList>
            <person name="Nowell W R."/>
        </authorList>
    </citation>
    <scope>NUCLEOTIDE SEQUENCE</scope>
</reference>
<dbReference type="Proteomes" id="UP000663851">
    <property type="component" value="Unassembled WGS sequence"/>
</dbReference>
<gene>
    <name evidence="4" type="ORF">HFQ381_LOCUS27791</name>
    <name evidence="5" type="ORF">QYT958_LOCUS19286</name>
    <name evidence="2" type="ORF">TIS948_LOCUS23316</name>
    <name evidence="3" type="ORF">UJA718_LOCUS18129</name>
</gene>
<evidence type="ECO:0000313" key="4">
    <source>
        <dbReference type="EMBL" id="CAF4501343.1"/>
    </source>
</evidence>
<dbReference type="EMBL" id="CAJOBR010003164">
    <property type="protein sequence ID" value="CAF4726259.1"/>
    <property type="molecule type" value="Genomic_DNA"/>
</dbReference>
<dbReference type="EMBL" id="CAJNXB010004002">
    <property type="protein sequence ID" value="CAF3351435.1"/>
    <property type="molecule type" value="Genomic_DNA"/>
</dbReference>
<dbReference type="Proteomes" id="UP000663873">
    <property type="component" value="Unassembled WGS sequence"/>
</dbReference>
<evidence type="ECO:0000313" key="6">
    <source>
        <dbReference type="Proteomes" id="UP000663851"/>
    </source>
</evidence>
<comment type="caution">
    <text evidence="4">The sequence shown here is derived from an EMBL/GenBank/DDBJ whole genome shotgun (WGS) entry which is preliminary data.</text>
</comment>
<dbReference type="GO" id="GO:0046983">
    <property type="term" value="F:protein dimerization activity"/>
    <property type="evidence" value="ECO:0007669"/>
    <property type="project" value="InterPro"/>
</dbReference>
<dbReference type="SUPFAM" id="SSF53098">
    <property type="entry name" value="Ribonuclease H-like"/>
    <property type="match status" value="1"/>
</dbReference>
<organism evidence="4 6">
    <name type="scientific">Rotaria socialis</name>
    <dbReference type="NCBI Taxonomy" id="392032"/>
    <lineage>
        <taxon>Eukaryota</taxon>
        <taxon>Metazoa</taxon>
        <taxon>Spiralia</taxon>
        <taxon>Gnathifera</taxon>
        <taxon>Rotifera</taxon>
        <taxon>Eurotatoria</taxon>
        <taxon>Bdelloidea</taxon>
        <taxon>Philodinida</taxon>
        <taxon>Philodinidae</taxon>
        <taxon>Rotaria</taxon>
    </lineage>
</organism>
<dbReference type="Proteomes" id="UP000663848">
    <property type="component" value="Unassembled WGS sequence"/>
</dbReference>
<accession>A0A820VHR2</accession>
<proteinExistence type="predicted"/>
<sequence length="138" mass="15947">MMNLVAMNLQWVVINRDNEMTPSTIINSLSLSHPKTTIITTYNTVRQRSIKEEFAFYLDRVQGGQPFQEFWSSYEMKRPRLAALVRAYNIRSVSSVASESLFSIAGYVQRKRRSSLASNTLYYSMVLRDQDILPTLIL</sequence>
<dbReference type="EMBL" id="CAJOBO010003715">
    <property type="protein sequence ID" value="CAF4501343.1"/>
    <property type="molecule type" value="Genomic_DNA"/>
</dbReference>
<dbReference type="EMBL" id="CAJOBP010003030">
    <property type="protein sequence ID" value="CAF4386632.1"/>
    <property type="molecule type" value="Genomic_DNA"/>
</dbReference>
<dbReference type="Proteomes" id="UP000663825">
    <property type="component" value="Unassembled WGS sequence"/>
</dbReference>
<evidence type="ECO:0000259" key="1">
    <source>
        <dbReference type="Pfam" id="PF05699"/>
    </source>
</evidence>
<dbReference type="OrthoDB" id="10050977at2759"/>
<protein>
    <recommendedName>
        <fullName evidence="1">HAT C-terminal dimerisation domain-containing protein</fullName>
    </recommendedName>
</protein>
<dbReference type="InterPro" id="IPR012337">
    <property type="entry name" value="RNaseH-like_sf"/>
</dbReference>
<dbReference type="Pfam" id="PF05699">
    <property type="entry name" value="Dimer_Tnp_hAT"/>
    <property type="match status" value="1"/>
</dbReference>
<name>A0A820VHR2_9BILA</name>
<keyword evidence="7" id="KW-1185">Reference proteome</keyword>
<evidence type="ECO:0000313" key="3">
    <source>
        <dbReference type="EMBL" id="CAF4386632.1"/>
    </source>
</evidence>
<evidence type="ECO:0000313" key="2">
    <source>
        <dbReference type="EMBL" id="CAF3351435.1"/>
    </source>
</evidence>